<dbReference type="OrthoDB" id="9809061at2"/>
<gene>
    <name evidence="4 5" type="primary">csrA</name>
    <name evidence="5" type="ORF">K227x_63980</name>
</gene>
<dbReference type="Pfam" id="PF02599">
    <property type="entry name" value="CsrA"/>
    <property type="match status" value="1"/>
</dbReference>
<dbReference type="HAMAP" id="MF_00167">
    <property type="entry name" value="CsrA"/>
    <property type="match status" value="1"/>
</dbReference>
<dbReference type="GO" id="GO:1902208">
    <property type="term" value="P:regulation of bacterial-type flagellum assembly"/>
    <property type="evidence" value="ECO:0007669"/>
    <property type="project" value="UniProtKB-UniRule"/>
</dbReference>
<sequence length="67" mass="7270">MLVLSRHKGESIVIGGGLIEIVVTEIRGDKVRIGVKAPRDVVIDRREVHEIKVARASSSIQNPGGEE</sequence>
<dbReference type="GO" id="GO:0048027">
    <property type="term" value="F:mRNA 5'-UTR binding"/>
    <property type="evidence" value="ECO:0007669"/>
    <property type="project" value="UniProtKB-UniRule"/>
</dbReference>
<dbReference type="GO" id="GO:0006402">
    <property type="term" value="P:mRNA catabolic process"/>
    <property type="evidence" value="ECO:0007669"/>
    <property type="project" value="InterPro"/>
</dbReference>
<keyword evidence="3 4" id="KW-0694">RNA-binding</keyword>
<keyword evidence="2 4" id="KW-0810">Translation regulation</keyword>
<comment type="function">
    <text evidence="4">A translational regulator that binds mRNA to regulate translation initiation and/or mRNA stability. Usually binds in the 5'-UTR at or near the Shine-Dalgarno sequence preventing ribosome-binding, thus repressing translation. Its main target seems to be the major flagellin gene, while its function is anatagonized by FliW.</text>
</comment>
<evidence type="ECO:0000256" key="4">
    <source>
        <dbReference type="HAMAP-Rule" id="MF_00167"/>
    </source>
</evidence>
<name>A0A517NLF7_9BACT</name>
<evidence type="ECO:0000256" key="3">
    <source>
        <dbReference type="ARBA" id="ARBA00022884"/>
    </source>
</evidence>
<comment type="subunit">
    <text evidence="4">Homodimer; the beta-strands of each monomer intercalate to form a hydrophobic core, while the alpha-helices form wings that extend away from the core.</text>
</comment>
<comment type="subcellular location">
    <subcellularLocation>
        <location evidence="4">Cytoplasm</location>
    </subcellularLocation>
</comment>
<dbReference type="PANTHER" id="PTHR34984:SF1">
    <property type="entry name" value="CARBON STORAGE REGULATOR"/>
    <property type="match status" value="1"/>
</dbReference>
<evidence type="ECO:0000256" key="1">
    <source>
        <dbReference type="ARBA" id="ARBA00022490"/>
    </source>
</evidence>
<accession>A0A517NLF7</accession>
<dbReference type="InterPro" id="IPR003751">
    <property type="entry name" value="CsrA"/>
</dbReference>
<organism evidence="5 6">
    <name type="scientific">Rubripirellula lacrimiformis</name>
    <dbReference type="NCBI Taxonomy" id="1930273"/>
    <lineage>
        <taxon>Bacteria</taxon>
        <taxon>Pseudomonadati</taxon>
        <taxon>Planctomycetota</taxon>
        <taxon>Planctomycetia</taxon>
        <taxon>Pirellulales</taxon>
        <taxon>Pirellulaceae</taxon>
        <taxon>Rubripirellula</taxon>
    </lineage>
</organism>
<dbReference type="EMBL" id="CP036525">
    <property type="protein sequence ID" value="QDT07968.1"/>
    <property type="molecule type" value="Genomic_DNA"/>
</dbReference>
<proteinExistence type="inferred from homology"/>
<dbReference type="Gene3D" id="2.60.40.4380">
    <property type="entry name" value="Translational regulator CsrA"/>
    <property type="match status" value="1"/>
</dbReference>
<keyword evidence="6" id="KW-1185">Reference proteome</keyword>
<dbReference type="Proteomes" id="UP000318538">
    <property type="component" value="Chromosome"/>
</dbReference>
<dbReference type="SUPFAM" id="SSF117130">
    <property type="entry name" value="CsrA-like"/>
    <property type="match status" value="1"/>
</dbReference>
<dbReference type="GO" id="GO:0005829">
    <property type="term" value="C:cytosol"/>
    <property type="evidence" value="ECO:0007669"/>
    <property type="project" value="TreeGrafter"/>
</dbReference>
<keyword evidence="1 4" id="KW-0963">Cytoplasm</keyword>
<dbReference type="PANTHER" id="PTHR34984">
    <property type="entry name" value="CARBON STORAGE REGULATOR"/>
    <property type="match status" value="1"/>
</dbReference>
<dbReference type="RefSeq" id="WP_145176686.1">
    <property type="nucleotide sequence ID" value="NZ_CP036525.1"/>
</dbReference>
<dbReference type="GO" id="GO:0045947">
    <property type="term" value="P:negative regulation of translational initiation"/>
    <property type="evidence" value="ECO:0007669"/>
    <property type="project" value="UniProtKB-UniRule"/>
</dbReference>
<reference evidence="5 6" key="1">
    <citation type="submission" date="2019-02" db="EMBL/GenBank/DDBJ databases">
        <title>Deep-cultivation of Planctomycetes and their phenomic and genomic characterization uncovers novel biology.</title>
        <authorList>
            <person name="Wiegand S."/>
            <person name="Jogler M."/>
            <person name="Boedeker C."/>
            <person name="Pinto D."/>
            <person name="Vollmers J."/>
            <person name="Rivas-Marin E."/>
            <person name="Kohn T."/>
            <person name="Peeters S.H."/>
            <person name="Heuer A."/>
            <person name="Rast P."/>
            <person name="Oberbeckmann S."/>
            <person name="Bunk B."/>
            <person name="Jeske O."/>
            <person name="Meyerdierks A."/>
            <person name="Storesund J.E."/>
            <person name="Kallscheuer N."/>
            <person name="Luecker S."/>
            <person name="Lage O.M."/>
            <person name="Pohl T."/>
            <person name="Merkel B.J."/>
            <person name="Hornburger P."/>
            <person name="Mueller R.-W."/>
            <person name="Bruemmer F."/>
            <person name="Labrenz M."/>
            <person name="Spormann A.M."/>
            <person name="Op den Camp H."/>
            <person name="Overmann J."/>
            <person name="Amann R."/>
            <person name="Jetten M.S.M."/>
            <person name="Mascher T."/>
            <person name="Medema M.H."/>
            <person name="Devos D.P."/>
            <person name="Kaster A.-K."/>
            <person name="Ovreas L."/>
            <person name="Rohde M."/>
            <person name="Galperin M.Y."/>
            <person name="Jogler C."/>
        </authorList>
    </citation>
    <scope>NUCLEOTIDE SEQUENCE [LARGE SCALE GENOMIC DNA]</scope>
    <source>
        <strain evidence="5 6">K22_7</strain>
    </source>
</reference>
<keyword evidence="4" id="KW-1005">Bacterial flagellum biogenesis</keyword>
<protein>
    <recommendedName>
        <fullName evidence="4">Translational regulator CsrA</fullName>
    </recommendedName>
</protein>
<dbReference type="GO" id="GO:0044781">
    <property type="term" value="P:bacterial-type flagellum organization"/>
    <property type="evidence" value="ECO:0007669"/>
    <property type="project" value="UniProtKB-KW"/>
</dbReference>
<evidence type="ECO:0000313" key="6">
    <source>
        <dbReference type="Proteomes" id="UP000318538"/>
    </source>
</evidence>
<keyword evidence="4" id="KW-0678">Repressor</keyword>
<dbReference type="AlphaFoldDB" id="A0A517NLF7"/>
<dbReference type="InterPro" id="IPR036107">
    <property type="entry name" value="CsrA_sf"/>
</dbReference>
<evidence type="ECO:0000256" key="2">
    <source>
        <dbReference type="ARBA" id="ARBA00022845"/>
    </source>
</evidence>
<evidence type="ECO:0000313" key="5">
    <source>
        <dbReference type="EMBL" id="QDT07968.1"/>
    </source>
</evidence>
<dbReference type="GO" id="GO:0006109">
    <property type="term" value="P:regulation of carbohydrate metabolic process"/>
    <property type="evidence" value="ECO:0007669"/>
    <property type="project" value="InterPro"/>
</dbReference>
<dbReference type="KEGG" id="rlc:K227x_63980"/>
<comment type="similarity">
    <text evidence="4">Belongs to the CsrA/RsmA family.</text>
</comment>